<dbReference type="Proteomes" id="UP000441399">
    <property type="component" value="Unassembled WGS sequence"/>
</dbReference>
<feature type="region of interest" description="Disordered" evidence="1">
    <location>
        <begin position="69"/>
        <end position="94"/>
    </location>
</feature>
<evidence type="ECO:0000256" key="1">
    <source>
        <dbReference type="SAM" id="MobiDB-lite"/>
    </source>
</evidence>
<sequence length="127" mass="14107">MTDKSWLLNHAAIKAAKTCILLTQSELGVKLTLSHPEFFELLTSYVELTDNEALRQAFDELAKYADSGAKSATEPAPQAPVIAKAPEPQIANDDSDSETIIYKGKAYQRWNDGLEFKGLYRGQPRYA</sequence>
<organism evidence="2 3">
    <name type="scientific">BD1-7 clade bacterium</name>
    <dbReference type="NCBI Taxonomy" id="2029982"/>
    <lineage>
        <taxon>Bacteria</taxon>
        <taxon>Pseudomonadati</taxon>
        <taxon>Pseudomonadota</taxon>
        <taxon>Gammaproteobacteria</taxon>
        <taxon>Cellvibrionales</taxon>
        <taxon>Spongiibacteraceae</taxon>
        <taxon>BD1-7 clade</taxon>
    </lineage>
</organism>
<proteinExistence type="predicted"/>
<gene>
    <name evidence="2" type="ORF">OPDIPICF_02571</name>
</gene>
<keyword evidence="3" id="KW-1185">Reference proteome</keyword>
<evidence type="ECO:0000313" key="2">
    <source>
        <dbReference type="EMBL" id="CAA0122257.1"/>
    </source>
</evidence>
<dbReference type="EMBL" id="CACSIO010000045">
    <property type="protein sequence ID" value="CAA0122257.1"/>
    <property type="molecule type" value="Genomic_DNA"/>
</dbReference>
<evidence type="ECO:0000313" key="3">
    <source>
        <dbReference type="Proteomes" id="UP000441399"/>
    </source>
</evidence>
<name>A0A5S9QUY7_9GAMM</name>
<dbReference type="AlphaFoldDB" id="A0A5S9QUY7"/>
<dbReference type="OrthoDB" id="5706297at2"/>
<accession>A0A5S9QUY7</accession>
<protein>
    <submittedName>
        <fullName evidence="2">Uncharacterized protein</fullName>
    </submittedName>
</protein>
<reference evidence="2 3" key="1">
    <citation type="submission" date="2019-11" db="EMBL/GenBank/DDBJ databases">
        <authorList>
            <person name="Holert J."/>
        </authorList>
    </citation>
    <scope>NUCLEOTIDE SEQUENCE [LARGE SCALE GENOMIC DNA]</scope>
    <source>
        <strain evidence="2">SB11_3</strain>
    </source>
</reference>